<dbReference type="PRINTS" id="PR00116">
    <property type="entry name" value="ARGINASE"/>
</dbReference>
<feature type="compositionally biased region" description="Pro residues" evidence="6">
    <location>
        <begin position="1"/>
        <end position="12"/>
    </location>
</feature>
<dbReference type="InterPro" id="IPR006035">
    <property type="entry name" value="Ureohydrolase"/>
</dbReference>
<dbReference type="EMBL" id="JAERWK010000029">
    <property type="protein sequence ID" value="MBM9469525.1"/>
    <property type="molecule type" value="Genomic_DNA"/>
</dbReference>
<evidence type="ECO:0000313" key="7">
    <source>
        <dbReference type="EMBL" id="MBM9469525.1"/>
    </source>
</evidence>
<dbReference type="GO" id="GO:0046872">
    <property type="term" value="F:metal ion binding"/>
    <property type="evidence" value="ECO:0007669"/>
    <property type="project" value="UniProtKB-KW"/>
</dbReference>
<dbReference type="Pfam" id="PF00491">
    <property type="entry name" value="Arginase"/>
    <property type="match status" value="1"/>
</dbReference>
<protein>
    <submittedName>
        <fullName evidence="7">Agmatinase</fullName>
        <ecNumber evidence="7">3.5.3.11</ecNumber>
    </submittedName>
</protein>
<dbReference type="Proteomes" id="UP000663792">
    <property type="component" value="Unassembled WGS sequence"/>
</dbReference>
<evidence type="ECO:0000256" key="1">
    <source>
        <dbReference type="ARBA" id="ARBA00009227"/>
    </source>
</evidence>
<comment type="cofactor">
    <cofactor evidence="4">
        <name>Mn(2+)</name>
        <dbReference type="ChEBI" id="CHEBI:29035"/>
    </cofactor>
    <text evidence="4">Binds 2 manganese ions per subunit.</text>
</comment>
<dbReference type="PANTHER" id="PTHR11358:SF26">
    <property type="entry name" value="GUANIDINO ACID HYDROLASE, MITOCHONDRIAL"/>
    <property type="match status" value="1"/>
</dbReference>
<dbReference type="PROSITE" id="PS01053">
    <property type="entry name" value="ARGINASE_1"/>
    <property type="match status" value="1"/>
</dbReference>
<dbReference type="CDD" id="cd11592">
    <property type="entry name" value="Agmatinase_PAH"/>
    <property type="match status" value="1"/>
</dbReference>
<accession>A0A939C0S4</accession>
<proteinExistence type="inferred from homology"/>
<feature type="binding site" evidence="4">
    <location>
        <position position="257"/>
    </location>
    <ligand>
        <name>Mn(2+)</name>
        <dbReference type="ChEBI" id="CHEBI:29035"/>
        <label>1</label>
    </ligand>
</feature>
<dbReference type="Gene3D" id="3.40.800.10">
    <property type="entry name" value="Ureohydrolase domain"/>
    <property type="match status" value="1"/>
</dbReference>
<organism evidence="7 8">
    <name type="scientific">Nakamurella leprariae</name>
    <dbReference type="NCBI Taxonomy" id="2803911"/>
    <lineage>
        <taxon>Bacteria</taxon>
        <taxon>Bacillati</taxon>
        <taxon>Actinomycetota</taxon>
        <taxon>Actinomycetes</taxon>
        <taxon>Nakamurellales</taxon>
        <taxon>Nakamurellaceae</taxon>
        <taxon>Nakamurella</taxon>
    </lineage>
</organism>
<dbReference type="RefSeq" id="WP_205262490.1">
    <property type="nucleotide sequence ID" value="NZ_JAERWK010000029.1"/>
</dbReference>
<comment type="similarity">
    <text evidence="1">Belongs to the arginase family. Agmatinase subfamily.</text>
</comment>
<feature type="binding site" evidence="4">
    <location>
        <position position="259"/>
    </location>
    <ligand>
        <name>Mn(2+)</name>
        <dbReference type="ChEBI" id="CHEBI:29035"/>
        <label>1</label>
    </ligand>
</feature>
<dbReference type="InterPro" id="IPR005925">
    <property type="entry name" value="Agmatinase-rel"/>
</dbReference>
<evidence type="ECO:0000256" key="3">
    <source>
        <dbReference type="ARBA" id="ARBA00022801"/>
    </source>
</evidence>
<dbReference type="AlphaFoldDB" id="A0A939C0S4"/>
<dbReference type="EC" id="3.5.3.11" evidence="7"/>
<dbReference type="GO" id="GO:0033389">
    <property type="term" value="P:putrescine biosynthetic process from arginine, via agmatine"/>
    <property type="evidence" value="ECO:0007669"/>
    <property type="project" value="TreeGrafter"/>
</dbReference>
<evidence type="ECO:0000256" key="6">
    <source>
        <dbReference type="SAM" id="MobiDB-lite"/>
    </source>
</evidence>
<keyword evidence="4" id="KW-0464">Manganese</keyword>
<feature type="binding site" evidence="4">
    <location>
        <position position="143"/>
    </location>
    <ligand>
        <name>Mn(2+)</name>
        <dbReference type="ChEBI" id="CHEBI:29035"/>
        <label>1</label>
    </ligand>
</feature>
<dbReference type="InterPro" id="IPR020855">
    <property type="entry name" value="Ureohydrolase_Mn_BS"/>
</dbReference>
<feature type="binding site" evidence="4">
    <location>
        <position position="166"/>
    </location>
    <ligand>
        <name>Mn(2+)</name>
        <dbReference type="ChEBI" id="CHEBI:29035"/>
        <label>1</label>
    </ligand>
</feature>
<evidence type="ECO:0000313" key="8">
    <source>
        <dbReference type="Proteomes" id="UP000663792"/>
    </source>
</evidence>
<dbReference type="NCBIfam" id="NF002564">
    <property type="entry name" value="PRK02190.1"/>
    <property type="match status" value="1"/>
</dbReference>
<dbReference type="PROSITE" id="PS51409">
    <property type="entry name" value="ARGINASE_2"/>
    <property type="match status" value="1"/>
</dbReference>
<keyword evidence="3 5" id="KW-0378">Hydrolase</keyword>
<dbReference type="NCBIfam" id="TIGR01230">
    <property type="entry name" value="agmatinase"/>
    <property type="match status" value="1"/>
</dbReference>
<dbReference type="SUPFAM" id="SSF52768">
    <property type="entry name" value="Arginase/deacetylase"/>
    <property type="match status" value="1"/>
</dbReference>
<keyword evidence="2 4" id="KW-0479">Metal-binding</keyword>
<evidence type="ECO:0000256" key="4">
    <source>
        <dbReference type="PIRSR" id="PIRSR036979-1"/>
    </source>
</evidence>
<dbReference type="InterPro" id="IPR023696">
    <property type="entry name" value="Ureohydrolase_dom_sf"/>
</dbReference>
<dbReference type="PANTHER" id="PTHR11358">
    <property type="entry name" value="ARGINASE/AGMATINASE"/>
    <property type="match status" value="1"/>
</dbReference>
<feature type="binding site" evidence="4">
    <location>
        <position position="170"/>
    </location>
    <ligand>
        <name>Mn(2+)</name>
        <dbReference type="ChEBI" id="CHEBI:29035"/>
        <label>1</label>
    </ligand>
</feature>
<feature type="region of interest" description="Disordered" evidence="6">
    <location>
        <begin position="1"/>
        <end position="26"/>
    </location>
</feature>
<comment type="caution">
    <text evidence="7">The sequence shown here is derived from an EMBL/GenBank/DDBJ whole genome shotgun (WGS) entry which is preliminary data.</text>
</comment>
<name>A0A939C0S4_9ACTN</name>
<sequence>MTDPRPYVPPAVPRVQHSPTEPLGPVNSAITPRYAGFATFARLPRIDEVPAADIAVLGVPFDTGVSYRPGARFGPAAIRETSRLLRPYHPALDTSPFREAQVVDAGDLAVNPFDIGAALETVDENLSAMLAAGITPLMIGGDHTIALPALRAMHRAHGPVAVLHFDAHLDTWDTYFGADYTHGTPFRRASEEGLLDLDALSHVGTRGPLYGAEDLTEDRRLGFGIVTSAEVGKRGIDEVVAALRERIGDRPLYVSIDIDVLDPAHAPGTGTPEAGGMTSRELLEMLRGLDGLNLVGADVVEVAPAYDHADITSVAACHVGYDLLTLMARRHARSRAEAAVTRNGATALTGV</sequence>
<dbReference type="GO" id="GO:0008783">
    <property type="term" value="F:agmatinase activity"/>
    <property type="evidence" value="ECO:0007669"/>
    <property type="project" value="UniProtKB-EC"/>
</dbReference>
<evidence type="ECO:0000256" key="2">
    <source>
        <dbReference type="ARBA" id="ARBA00022723"/>
    </source>
</evidence>
<evidence type="ECO:0000256" key="5">
    <source>
        <dbReference type="RuleBase" id="RU003684"/>
    </source>
</evidence>
<keyword evidence="8" id="KW-1185">Reference proteome</keyword>
<feature type="binding site" evidence="4">
    <location>
        <position position="168"/>
    </location>
    <ligand>
        <name>Mn(2+)</name>
        <dbReference type="ChEBI" id="CHEBI:29035"/>
        <label>1</label>
    </ligand>
</feature>
<reference evidence="7" key="1">
    <citation type="submission" date="2021-01" db="EMBL/GenBank/DDBJ databases">
        <title>YIM 132084 draft genome.</title>
        <authorList>
            <person name="An D."/>
        </authorList>
    </citation>
    <scope>NUCLEOTIDE SEQUENCE</scope>
    <source>
        <strain evidence="7">YIM 132084</strain>
    </source>
</reference>
<dbReference type="PIRSF" id="PIRSF036979">
    <property type="entry name" value="Arginase"/>
    <property type="match status" value="1"/>
</dbReference>
<gene>
    <name evidence="7" type="primary">speB</name>
    <name evidence="7" type="ORF">JL106_19760</name>
</gene>